<keyword evidence="2" id="KW-1185">Reference proteome</keyword>
<sequence>MSEMEINKPELNIFLPEGILEFFDIVNLSEEGGITKIHLDLEF</sequence>
<accession>A0AAN4W3W6</accession>
<dbReference type="EMBL" id="BQKE01000004">
    <property type="protein sequence ID" value="GJM64173.1"/>
    <property type="molecule type" value="Genomic_DNA"/>
</dbReference>
<reference evidence="1 2" key="1">
    <citation type="submission" date="2021-12" db="EMBL/GenBank/DDBJ databases">
        <title>Genome sequencing of bacteria with rrn-lacking chromosome and rrn-plasmid.</title>
        <authorList>
            <person name="Anda M."/>
            <person name="Iwasaki W."/>
        </authorList>
    </citation>
    <scope>NUCLEOTIDE SEQUENCE [LARGE SCALE GENOMIC DNA]</scope>
    <source>
        <strain evidence="1 2">NBRC 15940</strain>
    </source>
</reference>
<name>A0AAN4W3W6_9BACT</name>
<gene>
    <name evidence="1" type="ORF">PEDI_47250</name>
</gene>
<organism evidence="1 2">
    <name type="scientific">Persicobacter diffluens</name>
    <dbReference type="NCBI Taxonomy" id="981"/>
    <lineage>
        <taxon>Bacteria</taxon>
        <taxon>Pseudomonadati</taxon>
        <taxon>Bacteroidota</taxon>
        <taxon>Cytophagia</taxon>
        <taxon>Cytophagales</taxon>
        <taxon>Persicobacteraceae</taxon>
        <taxon>Persicobacter</taxon>
    </lineage>
</organism>
<proteinExistence type="predicted"/>
<comment type="caution">
    <text evidence="1">The sequence shown here is derived from an EMBL/GenBank/DDBJ whole genome shotgun (WGS) entry which is preliminary data.</text>
</comment>
<evidence type="ECO:0000313" key="2">
    <source>
        <dbReference type="Proteomes" id="UP001310022"/>
    </source>
</evidence>
<dbReference type="AlphaFoldDB" id="A0AAN4W3W6"/>
<dbReference type="RefSeq" id="WP_338239257.1">
    <property type="nucleotide sequence ID" value="NZ_BQKE01000004.1"/>
</dbReference>
<dbReference type="Proteomes" id="UP001310022">
    <property type="component" value="Unassembled WGS sequence"/>
</dbReference>
<evidence type="ECO:0000313" key="1">
    <source>
        <dbReference type="EMBL" id="GJM64173.1"/>
    </source>
</evidence>
<protein>
    <submittedName>
        <fullName evidence="1">Uncharacterized protein</fullName>
    </submittedName>
</protein>